<reference evidence="2 3" key="1">
    <citation type="submission" date="2020-12" db="EMBL/GenBank/DDBJ databases">
        <title>YIM B01967 draft genome.</title>
        <authorList>
            <person name="Yan X."/>
        </authorList>
    </citation>
    <scope>NUCLEOTIDE SEQUENCE [LARGE SCALE GENOMIC DNA]</scope>
    <source>
        <strain evidence="2 3">YIM B01967</strain>
    </source>
</reference>
<evidence type="ECO:0008006" key="4">
    <source>
        <dbReference type="Google" id="ProtNLM"/>
    </source>
</evidence>
<keyword evidence="1" id="KW-0812">Transmembrane</keyword>
<keyword evidence="1" id="KW-0472">Membrane</keyword>
<protein>
    <recommendedName>
        <fullName evidence="4">Lipoprotein</fullName>
    </recommendedName>
</protein>
<evidence type="ECO:0000256" key="1">
    <source>
        <dbReference type="SAM" id="Phobius"/>
    </source>
</evidence>
<comment type="caution">
    <text evidence="2">The sequence shown here is derived from an EMBL/GenBank/DDBJ whole genome shotgun (WGS) entry which is preliminary data.</text>
</comment>
<evidence type="ECO:0000313" key="3">
    <source>
        <dbReference type="Proteomes" id="UP000618943"/>
    </source>
</evidence>
<gene>
    <name evidence="2" type="ORF">JFL43_16315</name>
</gene>
<feature type="transmembrane region" description="Helical" evidence="1">
    <location>
        <begin position="6"/>
        <end position="23"/>
    </location>
</feature>
<keyword evidence="1" id="KW-1133">Transmembrane helix</keyword>
<sequence>MNKKNIIFTIVFALILFSAGYFTSKMTSETITREVKIGVESSKNDGQIDYKQIITDAQNQGVIDNFMMIYLNSKPIDHVDINKNHPDLFIEMNSPKQSTGLIDSKVWFTNNGAIIGKRSGESWEDIEYKSINQADADFIREQTE</sequence>
<evidence type="ECO:0000313" key="2">
    <source>
        <dbReference type="EMBL" id="MBK3496394.1"/>
    </source>
</evidence>
<name>A0ABS1HAU9_9BACL</name>
<dbReference type="Proteomes" id="UP000618943">
    <property type="component" value="Unassembled WGS sequence"/>
</dbReference>
<dbReference type="EMBL" id="JAEOAH010000029">
    <property type="protein sequence ID" value="MBK3496394.1"/>
    <property type="molecule type" value="Genomic_DNA"/>
</dbReference>
<organism evidence="2 3">
    <name type="scientific">Viridibacillus soli</name>
    <dbReference type="NCBI Taxonomy" id="2798301"/>
    <lineage>
        <taxon>Bacteria</taxon>
        <taxon>Bacillati</taxon>
        <taxon>Bacillota</taxon>
        <taxon>Bacilli</taxon>
        <taxon>Bacillales</taxon>
        <taxon>Caryophanaceae</taxon>
        <taxon>Viridibacillus</taxon>
    </lineage>
</organism>
<keyword evidence="3" id="KW-1185">Reference proteome</keyword>
<dbReference type="RefSeq" id="WP_100797664.1">
    <property type="nucleotide sequence ID" value="NZ_JAEOAH010000029.1"/>
</dbReference>
<proteinExistence type="predicted"/>
<accession>A0ABS1HAU9</accession>